<dbReference type="AlphaFoldDB" id="A0A9X1VKL6"/>
<dbReference type="RefSeq" id="WP_241938096.1">
    <property type="nucleotide sequence ID" value="NZ_JALBGC010000006.1"/>
</dbReference>
<protein>
    <submittedName>
        <fullName evidence="2">ImmA/IrrE family metallo-endopeptidase</fullName>
    </submittedName>
</protein>
<evidence type="ECO:0000259" key="1">
    <source>
        <dbReference type="Pfam" id="PF06114"/>
    </source>
</evidence>
<dbReference type="PANTHER" id="PTHR43236:SF2">
    <property type="entry name" value="BLL0069 PROTEIN"/>
    <property type="match status" value="1"/>
</dbReference>
<accession>A0A9X1VKL6</accession>
<evidence type="ECO:0000313" key="2">
    <source>
        <dbReference type="EMBL" id="MCI1189887.1"/>
    </source>
</evidence>
<dbReference type="InterPro" id="IPR052345">
    <property type="entry name" value="Rad_response_metalloprotease"/>
</dbReference>
<dbReference type="Pfam" id="PF06114">
    <property type="entry name" value="Peptidase_M78"/>
    <property type="match status" value="1"/>
</dbReference>
<keyword evidence="3" id="KW-1185">Reference proteome</keyword>
<reference evidence="2" key="1">
    <citation type="submission" date="2022-03" db="EMBL/GenBank/DDBJ databases">
        <title>Bacterial whole genome sequence for Hymenobacter sp. DH14.</title>
        <authorList>
            <person name="Le V."/>
        </authorList>
    </citation>
    <scope>NUCLEOTIDE SEQUENCE</scope>
    <source>
        <strain evidence="2">DH14</strain>
    </source>
</reference>
<name>A0A9X1VKL6_9BACT</name>
<sequence>MSHKFPPRFKTEAEATALNLRRQLGLTVEHACPARQVTGLYGITVTAAGTLEREIILDALRAEFPDQVRVRQQLALVANATTEFSAIVAIVRDHKMILYNGNNSPARQESDIMHEVAHILRGHKGDCLQLNADISLRVHNEDHEQEAKWLGATLQIPEEGILRHVCAGRTSEEIAAIYGASVQMANYRRRILGIDIRAARRKRF</sequence>
<feature type="domain" description="IrrE N-terminal-like" evidence="1">
    <location>
        <begin position="92"/>
        <end position="188"/>
    </location>
</feature>
<gene>
    <name evidence="2" type="ORF">MON38_20890</name>
</gene>
<dbReference type="EMBL" id="JALBGC010000006">
    <property type="protein sequence ID" value="MCI1189887.1"/>
    <property type="molecule type" value="Genomic_DNA"/>
</dbReference>
<comment type="caution">
    <text evidence="2">The sequence shown here is derived from an EMBL/GenBank/DDBJ whole genome shotgun (WGS) entry which is preliminary data.</text>
</comment>
<dbReference type="PANTHER" id="PTHR43236">
    <property type="entry name" value="ANTITOXIN HIGA1"/>
    <property type="match status" value="1"/>
</dbReference>
<evidence type="ECO:0000313" key="3">
    <source>
        <dbReference type="Proteomes" id="UP001139193"/>
    </source>
</evidence>
<dbReference type="Gene3D" id="1.10.10.2910">
    <property type="match status" value="1"/>
</dbReference>
<dbReference type="InterPro" id="IPR010359">
    <property type="entry name" value="IrrE_HExxH"/>
</dbReference>
<dbReference type="Proteomes" id="UP001139193">
    <property type="component" value="Unassembled WGS sequence"/>
</dbReference>
<organism evidence="2 3">
    <name type="scientific">Hymenobacter cyanobacteriorum</name>
    <dbReference type="NCBI Taxonomy" id="2926463"/>
    <lineage>
        <taxon>Bacteria</taxon>
        <taxon>Pseudomonadati</taxon>
        <taxon>Bacteroidota</taxon>
        <taxon>Cytophagia</taxon>
        <taxon>Cytophagales</taxon>
        <taxon>Hymenobacteraceae</taxon>
        <taxon>Hymenobacter</taxon>
    </lineage>
</organism>
<proteinExistence type="predicted"/>